<evidence type="ECO:0000313" key="5">
    <source>
        <dbReference type="Proteomes" id="UP000637299"/>
    </source>
</evidence>
<organism evidence="4 5">
    <name type="scientific">Chryseobacterium caseinilyticum</name>
    <dbReference type="NCBI Taxonomy" id="2771428"/>
    <lineage>
        <taxon>Bacteria</taxon>
        <taxon>Pseudomonadati</taxon>
        <taxon>Bacteroidota</taxon>
        <taxon>Flavobacteriia</taxon>
        <taxon>Flavobacteriales</taxon>
        <taxon>Weeksellaceae</taxon>
        <taxon>Chryseobacterium group</taxon>
        <taxon>Chryseobacterium</taxon>
    </lineage>
</organism>
<feature type="modified residue" description="4-aspartylphosphate" evidence="2">
    <location>
        <position position="53"/>
    </location>
</feature>
<dbReference type="SUPFAM" id="SSF52172">
    <property type="entry name" value="CheY-like"/>
    <property type="match status" value="1"/>
</dbReference>
<sequence length="120" mass="13337">MGKKILIFDDDIAILELLQVILTDLEFEVEVSQFSENVLTLVKDFQPDLILMDNLLPPVSGAEAVQIIRSSGLFNHLPIIMITACPNTAALSKRAGANDFLMKPFDINELENLVKLHLFG</sequence>
<evidence type="ECO:0000256" key="1">
    <source>
        <dbReference type="ARBA" id="ARBA00022553"/>
    </source>
</evidence>
<evidence type="ECO:0000256" key="2">
    <source>
        <dbReference type="PROSITE-ProRule" id="PRU00169"/>
    </source>
</evidence>
<dbReference type="PANTHER" id="PTHR44591">
    <property type="entry name" value="STRESS RESPONSE REGULATOR PROTEIN 1"/>
    <property type="match status" value="1"/>
</dbReference>
<keyword evidence="1 2" id="KW-0597">Phosphoprotein</keyword>
<accession>A0ABR8ZGX4</accession>
<name>A0ABR8ZGX4_9FLAO</name>
<evidence type="ECO:0000259" key="3">
    <source>
        <dbReference type="PROSITE" id="PS50110"/>
    </source>
</evidence>
<dbReference type="EMBL" id="JACYFS010000011">
    <property type="protein sequence ID" value="MBD8084549.1"/>
    <property type="molecule type" value="Genomic_DNA"/>
</dbReference>
<dbReference type="RefSeq" id="WP_191738400.1">
    <property type="nucleotide sequence ID" value="NZ_JACYFS010000011.1"/>
</dbReference>
<reference evidence="4 5" key="1">
    <citation type="submission" date="2020-09" db="EMBL/GenBank/DDBJ databases">
        <title>Genome seq and assembly of Chryseobacterium sp.</title>
        <authorList>
            <person name="Chhetri G."/>
        </authorList>
    </citation>
    <scope>NUCLEOTIDE SEQUENCE [LARGE SCALE GENOMIC DNA]</scope>
    <source>
        <strain evidence="4 5">GCR10</strain>
    </source>
</reference>
<proteinExistence type="predicted"/>
<dbReference type="InterPro" id="IPR011006">
    <property type="entry name" value="CheY-like_superfamily"/>
</dbReference>
<gene>
    <name evidence="4" type="ORF">IC610_19245</name>
</gene>
<dbReference type="Gene3D" id="3.40.50.2300">
    <property type="match status" value="1"/>
</dbReference>
<dbReference type="InterPro" id="IPR050595">
    <property type="entry name" value="Bact_response_regulator"/>
</dbReference>
<feature type="domain" description="Response regulatory" evidence="3">
    <location>
        <begin position="4"/>
        <end position="118"/>
    </location>
</feature>
<dbReference type="SMART" id="SM00448">
    <property type="entry name" value="REC"/>
    <property type="match status" value="1"/>
</dbReference>
<comment type="caution">
    <text evidence="4">The sequence shown here is derived from an EMBL/GenBank/DDBJ whole genome shotgun (WGS) entry which is preliminary data.</text>
</comment>
<dbReference type="PROSITE" id="PS50110">
    <property type="entry name" value="RESPONSE_REGULATORY"/>
    <property type="match status" value="1"/>
</dbReference>
<dbReference type="Pfam" id="PF00072">
    <property type="entry name" value="Response_reg"/>
    <property type="match status" value="1"/>
</dbReference>
<evidence type="ECO:0000313" key="4">
    <source>
        <dbReference type="EMBL" id="MBD8084549.1"/>
    </source>
</evidence>
<dbReference type="Proteomes" id="UP000637299">
    <property type="component" value="Unassembled WGS sequence"/>
</dbReference>
<dbReference type="PANTHER" id="PTHR44591:SF3">
    <property type="entry name" value="RESPONSE REGULATORY DOMAIN-CONTAINING PROTEIN"/>
    <property type="match status" value="1"/>
</dbReference>
<dbReference type="InterPro" id="IPR001789">
    <property type="entry name" value="Sig_transdc_resp-reg_receiver"/>
</dbReference>
<protein>
    <submittedName>
        <fullName evidence="4">Response regulator</fullName>
    </submittedName>
</protein>
<keyword evidence="5" id="KW-1185">Reference proteome</keyword>